<evidence type="ECO:0000256" key="1">
    <source>
        <dbReference type="ARBA" id="ARBA00004651"/>
    </source>
</evidence>
<evidence type="ECO:0000256" key="8">
    <source>
        <dbReference type="RuleBase" id="RU363041"/>
    </source>
</evidence>
<keyword evidence="10" id="KW-1185">Reference proteome</keyword>
<feature type="transmembrane region" description="Helical" evidence="8">
    <location>
        <begin position="103"/>
        <end position="121"/>
    </location>
</feature>
<feature type="transmembrane region" description="Helical" evidence="8">
    <location>
        <begin position="170"/>
        <end position="195"/>
    </location>
</feature>
<dbReference type="Pfam" id="PF01925">
    <property type="entry name" value="TauE"/>
    <property type="match status" value="1"/>
</dbReference>
<comment type="subcellular location">
    <subcellularLocation>
        <location evidence="1 8">Cell membrane</location>
        <topology evidence="1 8">Multi-pass membrane protein</topology>
    </subcellularLocation>
</comment>
<dbReference type="eggNOG" id="COG0730">
    <property type="taxonomic scope" value="Bacteria"/>
</dbReference>
<keyword evidence="3" id="KW-0813">Transport</keyword>
<keyword evidence="5 8" id="KW-0812">Transmembrane</keyword>
<name>A3K6C7_SAGS3</name>
<dbReference type="PANTHER" id="PTHR30269">
    <property type="entry name" value="TRANSMEMBRANE PROTEIN YFCA"/>
    <property type="match status" value="1"/>
</dbReference>
<keyword evidence="6 8" id="KW-1133">Transmembrane helix</keyword>
<feature type="transmembrane region" description="Helical" evidence="8">
    <location>
        <begin position="201"/>
        <end position="221"/>
    </location>
</feature>
<dbReference type="PANTHER" id="PTHR30269:SF32">
    <property type="entry name" value="MEMBRANE TRANSPORTER PROTEIN-RELATED"/>
    <property type="match status" value="1"/>
</dbReference>
<dbReference type="InterPro" id="IPR002781">
    <property type="entry name" value="TM_pro_TauE-like"/>
</dbReference>
<keyword evidence="7 8" id="KW-0472">Membrane</keyword>
<dbReference type="Proteomes" id="UP000005713">
    <property type="component" value="Unassembled WGS sequence"/>
</dbReference>
<evidence type="ECO:0000256" key="5">
    <source>
        <dbReference type="ARBA" id="ARBA00022692"/>
    </source>
</evidence>
<dbReference type="OrthoDB" id="5195497at2"/>
<feature type="transmembrane region" description="Helical" evidence="8">
    <location>
        <begin position="76"/>
        <end position="96"/>
    </location>
</feature>
<accession>A3K6C7</accession>
<feature type="transmembrane region" description="Helical" evidence="8">
    <location>
        <begin position="141"/>
        <end position="163"/>
    </location>
</feature>
<evidence type="ECO:0000256" key="3">
    <source>
        <dbReference type="ARBA" id="ARBA00022448"/>
    </source>
</evidence>
<evidence type="ECO:0000256" key="2">
    <source>
        <dbReference type="ARBA" id="ARBA00009142"/>
    </source>
</evidence>
<dbReference type="AlphaFoldDB" id="A3K6C7"/>
<feature type="transmembrane region" description="Helical" evidence="8">
    <location>
        <begin position="6"/>
        <end position="24"/>
    </location>
</feature>
<evidence type="ECO:0000256" key="6">
    <source>
        <dbReference type="ARBA" id="ARBA00022989"/>
    </source>
</evidence>
<keyword evidence="4 8" id="KW-1003">Cell membrane</keyword>
<reference evidence="9 10" key="1">
    <citation type="submission" date="2006-06" db="EMBL/GenBank/DDBJ databases">
        <authorList>
            <person name="Moran M.A."/>
            <person name="Ferriera S."/>
            <person name="Johnson J."/>
            <person name="Kravitz S."/>
            <person name="Beeson K."/>
            <person name="Sutton G."/>
            <person name="Rogers Y.-H."/>
            <person name="Friedman R."/>
            <person name="Frazier M."/>
            <person name="Venter J.C."/>
        </authorList>
    </citation>
    <scope>NUCLEOTIDE SEQUENCE [LARGE SCALE GENOMIC DNA]</scope>
    <source>
        <strain evidence="9 10">E-37</strain>
    </source>
</reference>
<proteinExistence type="inferred from homology"/>
<dbReference type="RefSeq" id="WP_005860880.1">
    <property type="nucleotide sequence ID" value="NZ_AAYA01000010.1"/>
</dbReference>
<comment type="similarity">
    <text evidence="2 8">Belongs to the 4-toluene sulfonate uptake permease (TSUP) (TC 2.A.102) family.</text>
</comment>
<organism evidence="9 10">
    <name type="scientific">Sagittula stellata (strain ATCC 700073 / DSM 11524 / E-37)</name>
    <dbReference type="NCBI Taxonomy" id="388399"/>
    <lineage>
        <taxon>Bacteria</taxon>
        <taxon>Pseudomonadati</taxon>
        <taxon>Pseudomonadota</taxon>
        <taxon>Alphaproteobacteria</taxon>
        <taxon>Rhodobacterales</taxon>
        <taxon>Roseobacteraceae</taxon>
        <taxon>Sagittula</taxon>
    </lineage>
</organism>
<evidence type="ECO:0000313" key="9">
    <source>
        <dbReference type="EMBL" id="EBA07277.1"/>
    </source>
</evidence>
<feature type="transmembrane region" description="Helical" evidence="8">
    <location>
        <begin position="233"/>
        <end position="250"/>
    </location>
</feature>
<dbReference type="GO" id="GO:0005886">
    <property type="term" value="C:plasma membrane"/>
    <property type="evidence" value="ECO:0007669"/>
    <property type="project" value="UniProtKB-SubCell"/>
</dbReference>
<sequence>MEFAEAHLAGLLWAAAALILGGILKGATGAGAPIVAVPVIALYFDVPTAVSVMVLPNFATNLIQSWKYRASLPEGAFPWLFAGGGFLGAWLGTIMLAHAAPKLLLAMVACVVFLYIAFRLMRPDWALPMAAARRVVLPVSTVAGVLQGATGVSAPVSITFLNAMKPERSVFVATISLFFLSMTLVQIPAMIWYGLLTPQRAAGSGLALLPLLAAMPLGAALARRLPKEVFDKAILALLAVVAARLAWSALA</sequence>
<comment type="caution">
    <text evidence="9">The sequence shown here is derived from an EMBL/GenBank/DDBJ whole genome shotgun (WGS) entry which is preliminary data.</text>
</comment>
<dbReference type="EMBL" id="AAYA01000010">
    <property type="protein sequence ID" value="EBA07277.1"/>
    <property type="molecule type" value="Genomic_DNA"/>
</dbReference>
<feature type="transmembrane region" description="Helical" evidence="8">
    <location>
        <begin position="36"/>
        <end position="56"/>
    </location>
</feature>
<evidence type="ECO:0000256" key="4">
    <source>
        <dbReference type="ARBA" id="ARBA00022475"/>
    </source>
</evidence>
<gene>
    <name evidence="9" type="ORF">SSE37_06559</name>
</gene>
<evidence type="ECO:0000313" key="10">
    <source>
        <dbReference type="Proteomes" id="UP000005713"/>
    </source>
</evidence>
<dbReference type="InterPro" id="IPR052017">
    <property type="entry name" value="TSUP"/>
</dbReference>
<evidence type="ECO:0000256" key="7">
    <source>
        <dbReference type="ARBA" id="ARBA00023136"/>
    </source>
</evidence>
<protein>
    <recommendedName>
        <fullName evidence="8">Probable membrane transporter protein</fullName>
    </recommendedName>
</protein>